<dbReference type="PANTHER" id="PTHR18968">
    <property type="entry name" value="THIAMINE PYROPHOSPHATE ENZYMES"/>
    <property type="match status" value="1"/>
</dbReference>
<dbReference type="InterPro" id="IPR045229">
    <property type="entry name" value="TPP_enz"/>
</dbReference>
<dbReference type="InterPro" id="IPR011766">
    <property type="entry name" value="TPP_enzyme_TPP-bd"/>
</dbReference>
<dbReference type="GO" id="GO:0005948">
    <property type="term" value="C:acetolactate synthase complex"/>
    <property type="evidence" value="ECO:0007669"/>
    <property type="project" value="TreeGrafter"/>
</dbReference>
<dbReference type="InterPro" id="IPR029035">
    <property type="entry name" value="DHS-like_NAD/FAD-binding_dom"/>
</dbReference>
<dbReference type="SUPFAM" id="SSF52518">
    <property type="entry name" value="Thiamin diphosphate-binding fold (THDP-binding)"/>
    <property type="match status" value="2"/>
</dbReference>
<dbReference type="GO" id="GO:0050660">
    <property type="term" value="F:flavin adenine dinucleotide binding"/>
    <property type="evidence" value="ECO:0007669"/>
    <property type="project" value="TreeGrafter"/>
</dbReference>
<accession>A0A455SBC1</accession>
<evidence type="ECO:0000259" key="5">
    <source>
        <dbReference type="Pfam" id="PF00205"/>
    </source>
</evidence>
<dbReference type="Pfam" id="PF02775">
    <property type="entry name" value="TPP_enzyme_C"/>
    <property type="match status" value="1"/>
</dbReference>
<dbReference type="GO" id="GO:0000287">
    <property type="term" value="F:magnesium ion binding"/>
    <property type="evidence" value="ECO:0007669"/>
    <property type="project" value="InterPro"/>
</dbReference>
<evidence type="ECO:0000259" key="6">
    <source>
        <dbReference type="Pfam" id="PF02775"/>
    </source>
</evidence>
<sequence length="566" mass="60670">MNTAQVLVELLKAYKVQHIFGVPGDTTMHFYDALYAARDDIQHIMARDERSAAFMADTYARLSHRPGITEAPSGGGATYVIPGIAEANGSSVPMIVFTSDVPVVDEGKGTLTAIDQARLLEAATKWRGVVKRPSMLPDIVRRAFRAATTGRGGVAHIVLPEDVLGEELPSPALHAEEACTVYPAYRTQAPRVALEAILDALLKASRPLIIAGGGAVLSGAWDEITALAERLHIPVATTINGKGSINEMHPWSVGVIGGNGARPYANQLMAEADCIFYLGSKVNSLTTLKGTVPAPTATVLQLNVDPLELGNNVPATVAACGDIKESLAALLELISQRSISAPQRSVTPEKLEELAAPFWEAVARNATRPDVPVVPQRIIETLWQHTPEDVVVVADPGTMTPFTASQFRTRRPGRSVVIPRAHGGLGYALPATVGAYYARPGERIVGLVGDGSFGMSGTELATIGMLKLPITLIHFNNGSFGWIKMLQHLYYGQRYLSVDFTGKMDAATVAEGFGVRGIRITHPDQLVDAITEGLASNEPVFIDVHTRSELDEVPPVHAWQQALSQR</sequence>
<dbReference type="CDD" id="cd07035">
    <property type="entry name" value="TPP_PYR_POX_like"/>
    <property type="match status" value="1"/>
</dbReference>
<evidence type="ECO:0000256" key="4">
    <source>
        <dbReference type="RuleBase" id="RU362132"/>
    </source>
</evidence>
<name>A0A455SBC1_9CHLR</name>
<dbReference type="InterPro" id="IPR012000">
    <property type="entry name" value="Thiamin_PyroP_enz_cen_dom"/>
</dbReference>
<evidence type="ECO:0000256" key="2">
    <source>
        <dbReference type="ARBA" id="ARBA00007812"/>
    </source>
</evidence>
<dbReference type="GO" id="GO:0030976">
    <property type="term" value="F:thiamine pyrophosphate binding"/>
    <property type="evidence" value="ECO:0007669"/>
    <property type="project" value="InterPro"/>
</dbReference>
<organism evidence="8">
    <name type="scientific">Thermosporothrix sp. COM3</name>
    <dbReference type="NCBI Taxonomy" id="2490863"/>
    <lineage>
        <taxon>Bacteria</taxon>
        <taxon>Bacillati</taxon>
        <taxon>Chloroflexota</taxon>
        <taxon>Ktedonobacteria</taxon>
        <taxon>Ktedonobacterales</taxon>
        <taxon>Thermosporotrichaceae</taxon>
        <taxon>Thermosporothrix</taxon>
    </lineage>
</organism>
<keyword evidence="3 4" id="KW-0786">Thiamine pyrophosphate</keyword>
<evidence type="ECO:0000256" key="3">
    <source>
        <dbReference type="ARBA" id="ARBA00023052"/>
    </source>
</evidence>
<proteinExistence type="inferred from homology"/>
<dbReference type="Gene3D" id="3.40.50.970">
    <property type="match status" value="2"/>
</dbReference>
<dbReference type="GO" id="GO:0003984">
    <property type="term" value="F:acetolactate synthase activity"/>
    <property type="evidence" value="ECO:0007669"/>
    <property type="project" value="TreeGrafter"/>
</dbReference>
<dbReference type="Gene3D" id="3.40.50.1220">
    <property type="entry name" value="TPP-binding domain"/>
    <property type="match status" value="1"/>
</dbReference>
<reference evidence="8" key="1">
    <citation type="submission" date="2018-12" db="EMBL/GenBank/DDBJ databases">
        <title>Novel natural products biosynthetic potential of the class Ktedonobacteria.</title>
        <authorList>
            <person name="Zheng Y."/>
            <person name="Saitou A."/>
            <person name="Wang C.M."/>
            <person name="Toyoda A."/>
            <person name="Minakuchi Y."/>
            <person name="Sekiguchi Y."/>
            <person name="Ueda K."/>
            <person name="Takano H."/>
            <person name="Sakai Y."/>
            <person name="Yokota A."/>
            <person name="Yabe S."/>
        </authorList>
    </citation>
    <scope>NUCLEOTIDE SEQUENCE</scope>
    <source>
        <strain evidence="8">COM3</strain>
    </source>
</reference>
<dbReference type="Pfam" id="PF00205">
    <property type="entry name" value="TPP_enzyme_M"/>
    <property type="match status" value="1"/>
</dbReference>
<dbReference type="AlphaFoldDB" id="A0A455SBC1"/>
<evidence type="ECO:0000259" key="7">
    <source>
        <dbReference type="Pfam" id="PF02776"/>
    </source>
</evidence>
<dbReference type="InterPro" id="IPR012001">
    <property type="entry name" value="Thiamin_PyroP_enz_TPP-bd_dom"/>
</dbReference>
<dbReference type="EMBL" id="AP019376">
    <property type="protein sequence ID" value="BBH85763.1"/>
    <property type="molecule type" value="Genomic_DNA"/>
</dbReference>
<feature type="domain" description="Thiamine pyrophosphate enzyme central" evidence="5">
    <location>
        <begin position="194"/>
        <end position="330"/>
    </location>
</feature>
<gene>
    <name evidence="8" type="primary">ilvB</name>
    <name evidence="8" type="ORF">KTC_05140</name>
</gene>
<comment type="similarity">
    <text evidence="2 4">Belongs to the TPP enzyme family.</text>
</comment>
<dbReference type="InterPro" id="IPR000399">
    <property type="entry name" value="TPP-bd_CS"/>
</dbReference>
<protein>
    <submittedName>
        <fullName evidence="8">Acetolactate synthase</fullName>
    </submittedName>
</protein>
<evidence type="ECO:0000313" key="8">
    <source>
        <dbReference type="EMBL" id="BBH85763.1"/>
    </source>
</evidence>
<feature type="domain" description="Thiamine pyrophosphate enzyme TPP-binding" evidence="6">
    <location>
        <begin position="397"/>
        <end position="544"/>
    </location>
</feature>
<evidence type="ECO:0000256" key="1">
    <source>
        <dbReference type="ARBA" id="ARBA00001964"/>
    </source>
</evidence>
<dbReference type="SUPFAM" id="SSF52467">
    <property type="entry name" value="DHS-like NAD/FAD-binding domain"/>
    <property type="match status" value="1"/>
</dbReference>
<comment type="cofactor">
    <cofactor evidence="1">
        <name>thiamine diphosphate</name>
        <dbReference type="ChEBI" id="CHEBI:58937"/>
    </cofactor>
</comment>
<dbReference type="PANTHER" id="PTHR18968:SF13">
    <property type="entry name" value="ACETOLACTATE SYNTHASE CATALYTIC SUBUNIT, MITOCHONDRIAL"/>
    <property type="match status" value="1"/>
</dbReference>
<dbReference type="GO" id="GO:0009097">
    <property type="term" value="P:isoleucine biosynthetic process"/>
    <property type="evidence" value="ECO:0007669"/>
    <property type="project" value="TreeGrafter"/>
</dbReference>
<dbReference type="InterPro" id="IPR029061">
    <property type="entry name" value="THDP-binding"/>
</dbReference>
<feature type="domain" description="Thiamine pyrophosphate enzyme N-terminal TPP-binding" evidence="7">
    <location>
        <begin position="1"/>
        <end position="118"/>
    </location>
</feature>
<dbReference type="GO" id="GO:0009099">
    <property type="term" value="P:L-valine biosynthetic process"/>
    <property type="evidence" value="ECO:0007669"/>
    <property type="project" value="TreeGrafter"/>
</dbReference>
<dbReference type="CDD" id="cd00568">
    <property type="entry name" value="TPP_enzymes"/>
    <property type="match status" value="1"/>
</dbReference>
<dbReference type="PROSITE" id="PS00187">
    <property type="entry name" value="TPP_ENZYMES"/>
    <property type="match status" value="1"/>
</dbReference>
<dbReference type="Pfam" id="PF02776">
    <property type="entry name" value="TPP_enzyme_N"/>
    <property type="match status" value="1"/>
</dbReference>